<proteinExistence type="predicted"/>
<gene>
    <name evidence="1" type="ORF">NIES2135_01490</name>
</gene>
<sequence length="207" mass="22728">MAHEASPSNSLELQLRQALAAALLDSEAVTVRWNEPGNVETVEVEIAEVSQSKIAYPWNPADAEAESFFNALDQKFSLDALPESELNDRADAFFSHLDTLFAAPTLEASLAQKFATVPQAILNMIARQAEKLANSSASLADQLVLCVQEALPQWAEDDLHVLARPLAYSMRGEEQSVKSTDWAKLSETEQARLTLAIAQYALKEIQD</sequence>
<dbReference type="EMBL" id="AP018203">
    <property type="protein sequence ID" value="BAY53345.1"/>
    <property type="molecule type" value="Genomic_DNA"/>
</dbReference>
<protein>
    <submittedName>
        <fullName evidence="1">Uncharacterized protein</fullName>
    </submittedName>
</protein>
<organism evidence="1 2">
    <name type="scientific">Leptolyngbya boryana NIES-2135</name>
    <dbReference type="NCBI Taxonomy" id="1973484"/>
    <lineage>
        <taxon>Bacteria</taxon>
        <taxon>Bacillati</taxon>
        <taxon>Cyanobacteriota</taxon>
        <taxon>Cyanophyceae</taxon>
        <taxon>Leptolyngbyales</taxon>
        <taxon>Leptolyngbyaceae</taxon>
        <taxon>Leptolyngbya group</taxon>
        <taxon>Leptolyngbya</taxon>
    </lineage>
</organism>
<name>A0A1Z4J9A2_LEPBY</name>
<reference evidence="1 2" key="1">
    <citation type="submission" date="2017-06" db="EMBL/GenBank/DDBJ databases">
        <title>Genome sequencing of cyanobaciteial culture collection at National Institute for Environmental Studies (NIES).</title>
        <authorList>
            <person name="Hirose Y."/>
            <person name="Shimura Y."/>
            <person name="Fujisawa T."/>
            <person name="Nakamura Y."/>
            <person name="Kawachi M."/>
        </authorList>
    </citation>
    <scope>NUCLEOTIDE SEQUENCE [LARGE SCALE GENOMIC DNA]</scope>
    <source>
        <strain evidence="1 2">NIES-2135</strain>
    </source>
</reference>
<dbReference type="AlphaFoldDB" id="A0A1Z4J9A2"/>
<accession>A0A1Z4J9A2</accession>
<evidence type="ECO:0000313" key="1">
    <source>
        <dbReference type="EMBL" id="BAY53345.1"/>
    </source>
</evidence>
<dbReference type="Proteomes" id="UP000217895">
    <property type="component" value="Chromosome"/>
</dbReference>
<evidence type="ECO:0000313" key="2">
    <source>
        <dbReference type="Proteomes" id="UP000217895"/>
    </source>
</evidence>
<keyword evidence="2" id="KW-1185">Reference proteome</keyword>